<keyword evidence="2" id="KW-1185">Reference proteome</keyword>
<reference evidence="1 2" key="1">
    <citation type="submission" date="2020-04" db="EMBL/GenBank/DDBJ databases">
        <authorList>
            <person name="De Canck E."/>
        </authorList>
    </citation>
    <scope>NUCLEOTIDE SEQUENCE [LARGE SCALE GENOMIC DNA]</scope>
    <source>
        <strain evidence="1 2">LMG 28614</strain>
    </source>
</reference>
<dbReference type="EMBL" id="CADIKK010000032">
    <property type="protein sequence ID" value="CAB3802038.1"/>
    <property type="molecule type" value="Genomic_DNA"/>
</dbReference>
<protein>
    <recommendedName>
        <fullName evidence="3">PAAR domain-containing protein</fullName>
    </recommendedName>
</protein>
<dbReference type="AlphaFoldDB" id="A0A6S7BKI7"/>
<dbReference type="RefSeq" id="WP_175152548.1">
    <property type="nucleotide sequence ID" value="NZ_CADIKK010000032.1"/>
</dbReference>
<gene>
    <name evidence="1" type="ORF">LMG28614_05531</name>
</gene>
<sequence>MPGTYYAAVEGDPLDNGSGGYVLNGSSTFLIADETGRNRRAAFIGHQAWCGVCKSVGLITKGVPVRKGGRMIDLTGGMQDQAVGGDFVICNCADHPRIIAVYGRSWIIHDRGNAESSRADVTPTQRLKYDEQFTLTDAAGNALSNTYYTVRMPSGELVHGVTDPSGKTARYETDDAHRLALYIGHREA</sequence>
<dbReference type="Proteomes" id="UP000494365">
    <property type="component" value="Unassembled WGS sequence"/>
</dbReference>
<accession>A0A6S7BKI7</accession>
<evidence type="ECO:0000313" key="2">
    <source>
        <dbReference type="Proteomes" id="UP000494365"/>
    </source>
</evidence>
<name>A0A6S7BKI7_9BURK</name>
<evidence type="ECO:0008006" key="3">
    <source>
        <dbReference type="Google" id="ProtNLM"/>
    </source>
</evidence>
<organism evidence="1 2">
    <name type="scientific">Paraburkholderia ultramafica</name>
    <dbReference type="NCBI Taxonomy" id="1544867"/>
    <lineage>
        <taxon>Bacteria</taxon>
        <taxon>Pseudomonadati</taxon>
        <taxon>Pseudomonadota</taxon>
        <taxon>Betaproteobacteria</taxon>
        <taxon>Burkholderiales</taxon>
        <taxon>Burkholderiaceae</taxon>
        <taxon>Paraburkholderia</taxon>
    </lineage>
</organism>
<evidence type="ECO:0000313" key="1">
    <source>
        <dbReference type="EMBL" id="CAB3802038.1"/>
    </source>
</evidence>
<dbReference type="CDD" id="cd14744">
    <property type="entry name" value="PAAR_CT_2"/>
    <property type="match status" value="1"/>
</dbReference>
<proteinExistence type="predicted"/>